<evidence type="ECO:0000313" key="11">
    <source>
        <dbReference type="EMBL" id="SFI73076.1"/>
    </source>
</evidence>
<keyword evidence="12" id="KW-1185">Reference proteome</keyword>
<feature type="active site" description="Charge relay system" evidence="6">
    <location>
        <position position="219"/>
    </location>
</feature>
<dbReference type="GO" id="GO:0004252">
    <property type="term" value="F:serine-type endopeptidase activity"/>
    <property type="evidence" value="ECO:0007669"/>
    <property type="project" value="UniProtKB-UniRule"/>
</dbReference>
<keyword evidence="4 6" id="KW-0378">Hydrolase</keyword>
<evidence type="ECO:0000256" key="4">
    <source>
        <dbReference type="ARBA" id="ARBA00022801"/>
    </source>
</evidence>
<organism evidence="11 12">
    <name type="scientific">Kaistella treverensis</name>
    <dbReference type="NCBI Taxonomy" id="631455"/>
    <lineage>
        <taxon>Bacteria</taxon>
        <taxon>Pseudomonadati</taxon>
        <taxon>Bacteroidota</taxon>
        <taxon>Flavobacteriia</taxon>
        <taxon>Flavobacteriales</taxon>
        <taxon>Weeksellaceae</taxon>
        <taxon>Chryseobacterium group</taxon>
        <taxon>Kaistella</taxon>
    </lineage>
</organism>
<dbReference type="InterPro" id="IPR036852">
    <property type="entry name" value="Peptidase_S8/S53_dom_sf"/>
</dbReference>
<feature type="domain" description="Peptidase S8/S53" evidence="9">
    <location>
        <begin position="168"/>
        <end position="442"/>
    </location>
</feature>
<protein>
    <submittedName>
        <fullName evidence="11">Por secretion system C-terminal sorting domain-containing protein</fullName>
    </submittedName>
</protein>
<dbReference type="PROSITE" id="PS00136">
    <property type="entry name" value="SUBTILASE_ASP"/>
    <property type="match status" value="1"/>
</dbReference>
<evidence type="ECO:0000256" key="2">
    <source>
        <dbReference type="ARBA" id="ARBA00022670"/>
    </source>
</evidence>
<dbReference type="PRINTS" id="PR00723">
    <property type="entry name" value="SUBTILISIN"/>
</dbReference>
<dbReference type="InterPro" id="IPR050131">
    <property type="entry name" value="Peptidase_S8_subtilisin-like"/>
</dbReference>
<evidence type="ECO:0000256" key="1">
    <source>
        <dbReference type="ARBA" id="ARBA00011073"/>
    </source>
</evidence>
<evidence type="ECO:0000256" key="3">
    <source>
        <dbReference type="ARBA" id="ARBA00022729"/>
    </source>
</evidence>
<dbReference type="NCBIfam" id="TIGR04183">
    <property type="entry name" value="Por_Secre_tail"/>
    <property type="match status" value="1"/>
</dbReference>
<evidence type="ECO:0000256" key="5">
    <source>
        <dbReference type="ARBA" id="ARBA00022825"/>
    </source>
</evidence>
<evidence type="ECO:0000256" key="7">
    <source>
        <dbReference type="RuleBase" id="RU003355"/>
    </source>
</evidence>
<dbReference type="Pfam" id="PF00082">
    <property type="entry name" value="Peptidase_S8"/>
    <property type="match status" value="1"/>
</dbReference>
<name>A0A1I3KKS4_9FLAO</name>
<dbReference type="Gene3D" id="3.40.50.200">
    <property type="entry name" value="Peptidase S8/S53 domain"/>
    <property type="match status" value="1"/>
</dbReference>
<dbReference type="InterPro" id="IPR000209">
    <property type="entry name" value="Peptidase_S8/S53_dom"/>
</dbReference>
<keyword evidence="3 8" id="KW-0732">Signal</keyword>
<dbReference type="Proteomes" id="UP000242560">
    <property type="component" value="Unassembled WGS sequence"/>
</dbReference>
<dbReference type="AlphaFoldDB" id="A0A1I3KKS4"/>
<feature type="chain" id="PRO_5015313405" evidence="8">
    <location>
        <begin position="19"/>
        <end position="534"/>
    </location>
</feature>
<dbReference type="PANTHER" id="PTHR43806:SF67">
    <property type="entry name" value="EGF-LIKE DOMAIN-CONTAINING PROTEIN"/>
    <property type="match status" value="1"/>
</dbReference>
<reference evidence="12" key="1">
    <citation type="submission" date="2016-10" db="EMBL/GenBank/DDBJ databases">
        <authorList>
            <person name="Varghese N."/>
            <person name="Submissions S."/>
        </authorList>
    </citation>
    <scope>NUCLEOTIDE SEQUENCE [LARGE SCALE GENOMIC DNA]</scope>
    <source>
        <strain evidence="12">DSM 22251</strain>
    </source>
</reference>
<dbReference type="RefSeq" id="WP_089818924.1">
    <property type="nucleotide sequence ID" value="NZ_FORQ01000001.1"/>
</dbReference>
<gene>
    <name evidence="11" type="ORF">SAMN05421638_0866</name>
</gene>
<keyword evidence="2 6" id="KW-0645">Protease</keyword>
<feature type="active site" description="Charge relay system" evidence="6">
    <location>
        <position position="396"/>
    </location>
</feature>
<dbReference type="InterPro" id="IPR023827">
    <property type="entry name" value="Peptidase_S8_Asp-AS"/>
</dbReference>
<dbReference type="PIRSF" id="PIRSF037903">
    <property type="entry name" value="Subtilisin_rel_GFO_2223"/>
    <property type="match status" value="1"/>
</dbReference>
<comment type="similarity">
    <text evidence="1 6 7">Belongs to the peptidase S8 family.</text>
</comment>
<keyword evidence="5 6" id="KW-0720">Serine protease</keyword>
<dbReference type="InterPro" id="IPR017317">
    <property type="entry name" value="Pept_S8_subtilisin_bacteroid-2"/>
</dbReference>
<dbReference type="SUPFAM" id="SSF52743">
    <property type="entry name" value="Subtilisin-like"/>
    <property type="match status" value="1"/>
</dbReference>
<dbReference type="PROSITE" id="PS51892">
    <property type="entry name" value="SUBTILASE"/>
    <property type="match status" value="1"/>
</dbReference>
<evidence type="ECO:0000256" key="8">
    <source>
        <dbReference type="SAM" id="SignalP"/>
    </source>
</evidence>
<evidence type="ECO:0000256" key="6">
    <source>
        <dbReference type="PROSITE-ProRule" id="PRU01240"/>
    </source>
</evidence>
<evidence type="ECO:0000259" key="10">
    <source>
        <dbReference type="Pfam" id="PF18962"/>
    </source>
</evidence>
<dbReference type="InterPro" id="IPR015500">
    <property type="entry name" value="Peptidase_S8_subtilisin-rel"/>
</dbReference>
<dbReference type="InterPro" id="IPR023828">
    <property type="entry name" value="Peptidase_S8_Ser-AS"/>
</dbReference>
<sequence length="534" mass="58684">MKKTLSVFILLTFSLVAAQSEFVFVYFKDKPNKAAFYANPTSELSQKSLDRRARLSIPLNDQDAPIEAAYIKNITDLGFTVKDYSKWMNGVALHATPEQIETLKAESYVQSVESFIKHPAPAKLIAQKVDKFAEFKKATAKTDFNYGVGLAQINQVNLRPLHISGYTGKGITIAVIDTGFPQVDTGSVYARLRNNGQIKGGYNFVGKNNFIYSNTLNNHGSYVLGVVAAYVENQFVGSAPDADFYLYATEDADNEVPEEQLYWTEAAEEADRKGVDIISTSLGYYEFDDPRYNLVYSDMDGKTSFIARTAQIATEKGIFVVASAGNEALQPWHYIITPADNEKVFSVGAVTESGTSSSFSSFGPNALGHVKPDASARGTATYMGYDNSVVSSSGTSFSAPLAAGGIACLLQALPQKKVDEISQLLRENASLYPDSTPQMGYGILNFSKTLQAALSTVDGNDKGKLQIYPNPVVKTFTIKTDEIIKSVNLYDVTGRKIHGFKQEKFNNIEQLPPGLYFLQVETDKNQYVEKLIKQ</sequence>
<evidence type="ECO:0000313" key="12">
    <source>
        <dbReference type="Proteomes" id="UP000242560"/>
    </source>
</evidence>
<dbReference type="InterPro" id="IPR026444">
    <property type="entry name" value="Secre_tail"/>
</dbReference>
<proteinExistence type="inferred from homology"/>
<accession>A0A1I3KKS4</accession>
<evidence type="ECO:0000259" key="9">
    <source>
        <dbReference type="Pfam" id="PF00082"/>
    </source>
</evidence>
<dbReference type="PANTHER" id="PTHR43806">
    <property type="entry name" value="PEPTIDASE S8"/>
    <property type="match status" value="1"/>
</dbReference>
<dbReference type="Pfam" id="PF18962">
    <property type="entry name" value="Por_Secre_tail"/>
    <property type="match status" value="1"/>
</dbReference>
<dbReference type="EMBL" id="FORQ01000001">
    <property type="protein sequence ID" value="SFI73076.1"/>
    <property type="molecule type" value="Genomic_DNA"/>
</dbReference>
<feature type="domain" description="Secretion system C-terminal sorting" evidence="10">
    <location>
        <begin position="467"/>
        <end position="532"/>
    </location>
</feature>
<feature type="active site" description="Charge relay system" evidence="6">
    <location>
        <position position="177"/>
    </location>
</feature>
<dbReference type="PROSITE" id="PS00138">
    <property type="entry name" value="SUBTILASE_SER"/>
    <property type="match status" value="1"/>
</dbReference>
<feature type="signal peptide" evidence="8">
    <location>
        <begin position="1"/>
        <end position="18"/>
    </location>
</feature>
<dbReference type="GO" id="GO:0006508">
    <property type="term" value="P:proteolysis"/>
    <property type="evidence" value="ECO:0007669"/>
    <property type="project" value="UniProtKB-KW"/>
</dbReference>